<reference evidence="9" key="1">
    <citation type="submission" date="2016-10" db="EMBL/GenBank/DDBJ databases">
        <authorList>
            <person name="Varghese N."/>
            <person name="Submissions S."/>
        </authorList>
    </citation>
    <scope>NUCLEOTIDE SEQUENCE [LARGE SCALE GENOMIC DNA]</scope>
    <source>
        <strain evidence="9">DSM 45079</strain>
    </source>
</reference>
<keyword evidence="9" id="KW-1185">Reference proteome</keyword>
<dbReference type="Proteomes" id="UP000182977">
    <property type="component" value="Chromosome I"/>
</dbReference>
<dbReference type="GO" id="GO:0005886">
    <property type="term" value="C:plasma membrane"/>
    <property type="evidence" value="ECO:0007669"/>
    <property type="project" value="UniProtKB-SubCell"/>
</dbReference>
<feature type="domain" description="Type II secretion system protein GspF" evidence="7">
    <location>
        <begin position="167"/>
        <end position="291"/>
    </location>
</feature>
<evidence type="ECO:0000256" key="2">
    <source>
        <dbReference type="ARBA" id="ARBA00022475"/>
    </source>
</evidence>
<keyword evidence="4 6" id="KW-1133">Transmembrane helix</keyword>
<gene>
    <name evidence="8" type="ORF">SAMN04488563_1090</name>
</gene>
<evidence type="ECO:0000256" key="5">
    <source>
        <dbReference type="ARBA" id="ARBA00023136"/>
    </source>
</evidence>
<organism evidence="8 9">
    <name type="scientific">Jiangella alkaliphila</name>
    <dbReference type="NCBI Taxonomy" id="419479"/>
    <lineage>
        <taxon>Bacteria</taxon>
        <taxon>Bacillati</taxon>
        <taxon>Actinomycetota</taxon>
        <taxon>Actinomycetes</taxon>
        <taxon>Jiangellales</taxon>
        <taxon>Jiangellaceae</taxon>
        <taxon>Jiangella</taxon>
    </lineage>
</organism>
<keyword evidence="3 6" id="KW-0812">Transmembrane</keyword>
<dbReference type="RefSeq" id="WP_046767037.1">
    <property type="nucleotide sequence ID" value="NZ_KQ061220.1"/>
</dbReference>
<evidence type="ECO:0000256" key="1">
    <source>
        <dbReference type="ARBA" id="ARBA00004651"/>
    </source>
</evidence>
<proteinExistence type="predicted"/>
<dbReference type="InterPro" id="IPR018076">
    <property type="entry name" value="T2SS_GspF_dom"/>
</dbReference>
<evidence type="ECO:0000256" key="3">
    <source>
        <dbReference type="ARBA" id="ARBA00022692"/>
    </source>
</evidence>
<dbReference type="EMBL" id="LT629791">
    <property type="protein sequence ID" value="SDU32211.1"/>
    <property type="molecule type" value="Genomic_DNA"/>
</dbReference>
<dbReference type="STRING" id="419479.SAMN04488563_1090"/>
<feature type="transmembrane region" description="Helical" evidence="6">
    <location>
        <begin position="6"/>
        <end position="25"/>
    </location>
</feature>
<evidence type="ECO:0000256" key="4">
    <source>
        <dbReference type="ARBA" id="ARBA00022989"/>
    </source>
</evidence>
<evidence type="ECO:0000313" key="9">
    <source>
        <dbReference type="Proteomes" id="UP000182977"/>
    </source>
</evidence>
<dbReference type="PANTHER" id="PTHR35007">
    <property type="entry name" value="INTEGRAL MEMBRANE PROTEIN-RELATED"/>
    <property type="match status" value="1"/>
</dbReference>
<accession>A0A1H2HK01</accession>
<evidence type="ECO:0000313" key="8">
    <source>
        <dbReference type="EMBL" id="SDU32211.1"/>
    </source>
</evidence>
<dbReference type="AlphaFoldDB" id="A0A1H2HK01"/>
<dbReference type="Pfam" id="PF00482">
    <property type="entry name" value="T2SSF"/>
    <property type="match status" value="1"/>
</dbReference>
<feature type="transmembrane region" description="Helical" evidence="6">
    <location>
        <begin position="276"/>
        <end position="297"/>
    </location>
</feature>
<keyword evidence="5 6" id="KW-0472">Membrane</keyword>
<keyword evidence="2" id="KW-1003">Cell membrane</keyword>
<feature type="transmembrane region" description="Helical" evidence="6">
    <location>
        <begin position="100"/>
        <end position="120"/>
    </location>
</feature>
<comment type="subcellular location">
    <subcellularLocation>
        <location evidence="1">Cell membrane</location>
        <topology evidence="1">Multi-pass membrane protein</topology>
    </subcellularLocation>
</comment>
<dbReference type="OrthoDB" id="5243064at2"/>
<feature type="transmembrane region" description="Helical" evidence="6">
    <location>
        <begin position="126"/>
        <end position="143"/>
    </location>
</feature>
<name>A0A1H2HK01_9ACTN</name>
<evidence type="ECO:0000256" key="6">
    <source>
        <dbReference type="SAM" id="Phobius"/>
    </source>
</evidence>
<dbReference type="PANTHER" id="PTHR35007:SF1">
    <property type="entry name" value="PILUS ASSEMBLY PROTEIN"/>
    <property type="match status" value="1"/>
</dbReference>
<sequence>MIWELGILAGALAGLGLALVVRELVPAQPHLRATLGRLHDTGTETTRSLEPQTSQGSSLFQDRLGRFLEQRLPTLVGFRLPRQELDLLRIPAYRYYGEKALWALLGLAFPAILTLTLAITGISLPFTVPAFVGLILAVVMWFLPDIETRSKANNAREEFTRALGAYIDLVALERAGGAGSTQALENAAEVGDSWVFQRLREELARARWSGTTPWEGLHTLSVQLGVNDLDDLADIMRLSGEEGATVYESLRARASGLRDATLSAEHARANADSERMVMPVALLGVVFMALLAAPTVMRMLE</sequence>
<evidence type="ECO:0000259" key="7">
    <source>
        <dbReference type="Pfam" id="PF00482"/>
    </source>
</evidence>
<protein>
    <submittedName>
        <fullName evidence="8">Flp pilus assembly protein TadB</fullName>
    </submittedName>
</protein>